<comment type="subcellular location">
    <subcellularLocation>
        <location evidence="1">Membrane</location>
        <topology evidence="1">Multi-pass membrane protein</topology>
    </subcellularLocation>
</comment>
<reference evidence="5 6" key="1">
    <citation type="submission" date="2019-05" db="EMBL/GenBank/DDBJ databases">
        <title>Mycolicibacterium sphagni ENV482 genome assembly.</title>
        <authorList>
            <person name="Chen W."/>
            <person name="Faulkner N.W."/>
            <person name="Hyman M.R."/>
        </authorList>
    </citation>
    <scope>NUCLEOTIDE SEQUENCE [LARGE SCALE GENOMIC DNA]</scope>
    <source>
        <strain evidence="5 6">ENV482</strain>
    </source>
</reference>
<evidence type="ECO:0000256" key="2">
    <source>
        <dbReference type="ARBA" id="ARBA00022692"/>
    </source>
</evidence>
<keyword evidence="6" id="KW-1185">Reference proteome</keyword>
<name>A0ABX2JMU1_9MYCO</name>
<accession>A0ABX2JMU1</accession>
<comment type="caution">
    <text evidence="5">The sequence shown here is derived from an EMBL/GenBank/DDBJ whole genome shotgun (WGS) entry which is preliminary data.</text>
</comment>
<evidence type="ECO:0008006" key="7">
    <source>
        <dbReference type="Google" id="ProtNLM"/>
    </source>
</evidence>
<proteinExistence type="predicted"/>
<dbReference type="Proteomes" id="UP000708347">
    <property type="component" value="Unassembled WGS sequence"/>
</dbReference>
<organism evidence="5 6">
    <name type="scientific">Mycolicibacterium sphagni</name>
    <dbReference type="NCBI Taxonomy" id="1786"/>
    <lineage>
        <taxon>Bacteria</taxon>
        <taxon>Bacillati</taxon>
        <taxon>Actinomycetota</taxon>
        <taxon>Actinomycetes</taxon>
        <taxon>Mycobacteriales</taxon>
        <taxon>Mycobacteriaceae</taxon>
        <taxon>Mycolicibacterium</taxon>
    </lineage>
</organism>
<gene>
    <name evidence="5" type="ORF">FEG63_05470</name>
</gene>
<keyword evidence="3" id="KW-1133">Transmembrane helix</keyword>
<evidence type="ECO:0000256" key="3">
    <source>
        <dbReference type="ARBA" id="ARBA00022989"/>
    </source>
</evidence>
<keyword evidence="2" id="KW-0812">Transmembrane</keyword>
<dbReference type="EMBL" id="VBSB01000003">
    <property type="protein sequence ID" value="NTY59004.1"/>
    <property type="molecule type" value="Genomic_DNA"/>
</dbReference>
<evidence type="ECO:0000313" key="6">
    <source>
        <dbReference type="Proteomes" id="UP000708347"/>
    </source>
</evidence>
<evidence type="ECO:0000256" key="1">
    <source>
        <dbReference type="ARBA" id="ARBA00004141"/>
    </source>
</evidence>
<evidence type="ECO:0000313" key="5">
    <source>
        <dbReference type="EMBL" id="NTY59004.1"/>
    </source>
</evidence>
<protein>
    <recommendedName>
        <fullName evidence="7">DoxX-like family protein</fullName>
    </recommendedName>
</protein>
<keyword evidence="4" id="KW-0472">Membrane</keyword>
<evidence type="ECO:0000256" key="4">
    <source>
        <dbReference type="ARBA" id="ARBA00023136"/>
    </source>
</evidence>
<dbReference type="InterPro" id="IPR032808">
    <property type="entry name" value="DoxX"/>
</dbReference>
<dbReference type="Pfam" id="PF13564">
    <property type="entry name" value="DoxX_2"/>
    <property type="match status" value="1"/>
</dbReference>
<sequence length="119" mass="12649">MPALARIYTLLAVGQAADAALCAIPAPFITECLDVVEFPRDKRWIFAPVKAASAIGLASVWRFPALARFTAVMLTVYFSLAVGSHVRVRDFGRNFAAASSLLVTYGVLAATSSPSRTSA</sequence>
<dbReference type="RefSeq" id="WP_174396898.1">
    <property type="nucleotide sequence ID" value="NZ_VBSB01000003.1"/>
</dbReference>